<name>A0ABW9ZA68_9FLAO</name>
<evidence type="ECO:0000313" key="2">
    <source>
        <dbReference type="EMBL" id="NBL65051.1"/>
    </source>
</evidence>
<feature type="chain" id="PRO_5046206618" evidence="1">
    <location>
        <begin position="20"/>
        <end position="294"/>
    </location>
</feature>
<protein>
    <submittedName>
        <fullName evidence="2">DUF3078 domain-containing protein</fullName>
    </submittedName>
</protein>
<dbReference type="EMBL" id="JAABLM010000007">
    <property type="protein sequence ID" value="NBL65051.1"/>
    <property type="molecule type" value="Genomic_DNA"/>
</dbReference>
<evidence type="ECO:0000313" key="3">
    <source>
        <dbReference type="Proteomes" id="UP000798602"/>
    </source>
</evidence>
<feature type="signal peptide" evidence="1">
    <location>
        <begin position="1"/>
        <end position="19"/>
    </location>
</feature>
<dbReference type="InterPro" id="IPR021428">
    <property type="entry name" value="DUF3078"/>
</dbReference>
<evidence type="ECO:0000256" key="1">
    <source>
        <dbReference type="SAM" id="SignalP"/>
    </source>
</evidence>
<dbReference type="RefSeq" id="WP_166536874.1">
    <property type="nucleotide sequence ID" value="NZ_JAABLM010000007.1"/>
</dbReference>
<keyword evidence="3" id="KW-1185">Reference proteome</keyword>
<reference evidence="3" key="1">
    <citation type="submission" date="2020-01" db="EMBL/GenBank/DDBJ databases">
        <title>Sphingomonas sp. strain CSW-10.</title>
        <authorList>
            <person name="Chen W.-M."/>
        </authorList>
    </citation>
    <scope>NUCLEOTIDE SEQUENCE [LARGE SCALE GENOMIC DNA]</scope>
    <source>
        <strain evidence="3">NST-5</strain>
    </source>
</reference>
<dbReference type="Proteomes" id="UP000798602">
    <property type="component" value="Unassembled WGS sequence"/>
</dbReference>
<keyword evidence="1" id="KW-0732">Signal</keyword>
<proteinExistence type="predicted"/>
<accession>A0ABW9ZA68</accession>
<dbReference type="Pfam" id="PF11276">
    <property type="entry name" value="DUF3078"/>
    <property type="match status" value="1"/>
</dbReference>
<organism evidence="2 3">
    <name type="scientific">Flavobacterium ichthyis</name>
    <dbReference type="NCBI Taxonomy" id="2698827"/>
    <lineage>
        <taxon>Bacteria</taxon>
        <taxon>Pseudomonadati</taxon>
        <taxon>Bacteroidota</taxon>
        <taxon>Flavobacteriia</taxon>
        <taxon>Flavobacteriales</taxon>
        <taxon>Flavobacteriaceae</taxon>
        <taxon>Flavobacterium</taxon>
    </lineage>
</organism>
<comment type="caution">
    <text evidence="2">The sequence shown here is derived from an EMBL/GenBank/DDBJ whole genome shotgun (WGS) entry which is preliminary data.</text>
</comment>
<gene>
    <name evidence="2" type="ORF">GV828_07540</name>
</gene>
<sequence length="294" mass="33721">MKKIILTILTFFAIISAQAQDNTTANDTISPWKKGGNISFLFNQSTFDNWLPGGENNISGTLGVNYDFNYKKNDLTWDNKVIASYGLVKTRTSSFAKKTDDRLELNSLLGQKFKPESRWYYSAFLNFRTQFTKGYNYAKDENGAEIRDEYTNFLSPAYLSFGPGILYKRDDNFKVNIAPATSKITFVDKNFTLPNEAYFGVKEGQSIRYELGFNTSAYYKFDAMANVTFENILNLYSNYLEDLQNVDLDYQLNIVLKINKYLTTNLSFQAVYDDNAFRGFQIRQVFGVGANYGF</sequence>